<dbReference type="Gene3D" id="3.30.1400.10">
    <property type="entry name" value="ZipA, C-terminal FtsZ-binding domain"/>
    <property type="match status" value="1"/>
</dbReference>
<reference evidence="6" key="1">
    <citation type="submission" date="2023-06" db="EMBL/GenBank/DDBJ databases">
        <authorList>
            <person name="Zhang S."/>
        </authorList>
    </citation>
    <scope>NUCLEOTIDE SEQUENCE</scope>
    <source>
        <strain evidence="6">SG2303</strain>
    </source>
</reference>
<keyword evidence="1 6" id="KW-0132">Cell division</keyword>
<evidence type="ECO:0000256" key="1">
    <source>
        <dbReference type="RuleBase" id="RU003612"/>
    </source>
</evidence>
<dbReference type="Proteomes" id="UP001168540">
    <property type="component" value="Unassembled WGS sequence"/>
</dbReference>
<keyword evidence="2" id="KW-0997">Cell inner membrane</keyword>
<accession>A0ABT7XQH7</accession>
<dbReference type="RefSeq" id="WP_289830461.1">
    <property type="nucleotide sequence ID" value="NZ_JAUEDK010000022.1"/>
</dbReference>
<protein>
    <recommendedName>
        <fullName evidence="1">Cell division protein ZipA</fullName>
    </recommendedName>
</protein>
<evidence type="ECO:0000256" key="3">
    <source>
        <dbReference type="SAM" id="MobiDB-lite"/>
    </source>
</evidence>
<dbReference type="SUPFAM" id="SSF64383">
    <property type="entry name" value="Cell-division protein ZipA, C-terminal domain"/>
    <property type="match status" value="1"/>
</dbReference>
<dbReference type="GO" id="GO:0051301">
    <property type="term" value="P:cell division"/>
    <property type="evidence" value="ECO:0007669"/>
    <property type="project" value="UniProtKB-KW"/>
</dbReference>
<keyword evidence="7" id="KW-1185">Reference proteome</keyword>
<evidence type="ECO:0000313" key="6">
    <source>
        <dbReference type="EMBL" id="MDN0075819.1"/>
    </source>
</evidence>
<organism evidence="6 7">
    <name type="scientific">Crenobacter oryzisoli</name>
    <dbReference type="NCBI Taxonomy" id="3056844"/>
    <lineage>
        <taxon>Bacteria</taxon>
        <taxon>Pseudomonadati</taxon>
        <taxon>Pseudomonadota</taxon>
        <taxon>Betaproteobacteria</taxon>
        <taxon>Neisseriales</taxon>
        <taxon>Neisseriaceae</taxon>
        <taxon>Crenobacter</taxon>
    </lineage>
</organism>
<dbReference type="SMART" id="SM00771">
    <property type="entry name" value="ZipA_C"/>
    <property type="match status" value="1"/>
</dbReference>
<sequence>MSELQIGLLVLGAAIITLVFGFNVFQEWRFRRKTRQAFARQHSDVLLDVPKNHVRDGVKADRLEPVFPGAAPAAERVEPASLNNKPSQPADAAAPAIAEPQRTEEIPPVHAEPMMDVNELKLVDLAWLDDSLDFIADIALTAPHALTSVPRFNTTRRVQMIGCTEQGRWQPVEALPGVRYVAFRIGLQLVDRSGVLSEADLGQFCQQVTQFADAHDAAVSFPHRHEQLTAARELDQFCAEVDVMIGINIAPSAPIDGSRLRVVVEAAGFMLEPDGAFHYLSEHGNTLYTLTAADQTPFTPHTLLDKPFAALTLVYDVPRVEGGVVSFDQALAFARSLAHEFGGQLVDDNSRPLTDAGLARIRQQLAQIYERMQERELEPGGDAALRLFA</sequence>
<feature type="compositionally biased region" description="Low complexity" evidence="3">
    <location>
        <begin position="86"/>
        <end position="99"/>
    </location>
</feature>
<keyword evidence="2 4" id="KW-0812">Transmembrane</keyword>
<feature type="domain" description="ZipA C-terminal FtsZ-binding" evidence="5">
    <location>
        <begin position="241"/>
        <end position="365"/>
    </location>
</feature>
<proteinExistence type="inferred from homology"/>
<evidence type="ECO:0000259" key="5">
    <source>
        <dbReference type="SMART" id="SM00771"/>
    </source>
</evidence>
<dbReference type="Pfam" id="PF04354">
    <property type="entry name" value="ZipA_C"/>
    <property type="match status" value="1"/>
</dbReference>
<keyword evidence="1" id="KW-0131">Cell cycle</keyword>
<keyword evidence="2 4" id="KW-0472">Membrane</keyword>
<keyword evidence="4" id="KW-1133">Transmembrane helix</keyword>
<gene>
    <name evidence="6" type="ORF">QU481_13075</name>
</gene>
<dbReference type="InterPro" id="IPR007449">
    <property type="entry name" value="ZipA_FtsZ-bd_C"/>
</dbReference>
<evidence type="ECO:0000256" key="4">
    <source>
        <dbReference type="SAM" id="Phobius"/>
    </source>
</evidence>
<evidence type="ECO:0000256" key="2">
    <source>
        <dbReference type="RuleBase" id="RU003613"/>
    </source>
</evidence>
<evidence type="ECO:0000313" key="7">
    <source>
        <dbReference type="Proteomes" id="UP001168540"/>
    </source>
</evidence>
<keyword evidence="2" id="KW-1003">Cell membrane</keyword>
<comment type="subcellular location">
    <subcellularLocation>
        <location evidence="2">Cell inner membrane</location>
        <topology evidence="2">Single-pass type I membrane protein</topology>
    </subcellularLocation>
</comment>
<feature type="transmembrane region" description="Helical" evidence="4">
    <location>
        <begin position="6"/>
        <end position="25"/>
    </location>
</feature>
<name>A0ABT7XQH7_9NEIS</name>
<comment type="caution">
    <text evidence="6">The sequence shown here is derived from an EMBL/GenBank/DDBJ whole genome shotgun (WGS) entry which is preliminary data.</text>
</comment>
<feature type="region of interest" description="Disordered" evidence="3">
    <location>
        <begin position="75"/>
        <end position="99"/>
    </location>
</feature>
<dbReference type="EMBL" id="JAUEDK010000022">
    <property type="protein sequence ID" value="MDN0075819.1"/>
    <property type="molecule type" value="Genomic_DNA"/>
</dbReference>
<comment type="similarity">
    <text evidence="1">Belongs to the ZipA family.</text>
</comment>
<dbReference type="InterPro" id="IPR036765">
    <property type="entry name" value="ZipA_FtsZ-bd_C_sf"/>
</dbReference>
<comment type="function">
    <text evidence="1">Essential cell division protein that stabilizes the FtsZ protofilaments by cross-linking them and that serves as a cytoplasmic membrane anchor for the Z ring. Also required for the recruitment to the septal ring of downstream cell division proteins.</text>
</comment>